<dbReference type="EMBL" id="JBHSKF010000009">
    <property type="protein sequence ID" value="MFC5289083.1"/>
    <property type="molecule type" value="Genomic_DNA"/>
</dbReference>
<evidence type="ECO:0000256" key="1">
    <source>
        <dbReference type="SAM" id="Phobius"/>
    </source>
</evidence>
<keyword evidence="1" id="KW-0472">Membrane</keyword>
<reference evidence="3" key="1">
    <citation type="journal article" date="2019" name="Int. J. Syst. Evol. Microbiol.">
        <title>The Global Catalogue of Microorganisms (GCM) 10K type strain sequencing project: providing services to taxonomists for standard genome sequencing and annotation.</title>
        <authorList>
            <consortium name="The Broad Institute Genomics Platform"/>
            <consortium name="The Broad Institute Genome Sequencing Center for Infectious Disease"/>
            <person name="Wu L."/>
            <person name="Ma J."/>
        </authorList>
    </citation>
    <scope>NUCLEOTIDE SEQUENCE [LARGE SCALE GENOMIC DNA]</scope>
    <source>
        <strain evidence="3">CCUG 59778</strain>
    </source>
</reference>
<keyword evidence="3" id="KW-1185">Reference proteome</keyword>
<evidence type="ECO:0000313" key="2">
    <source>
        <dbReference type="EMBL" id="MFC5289083.1"/>
    </source>
</evidence>
<feature type="transmembrane region" description="Helical" evidence="1">
    <location>
        <begin position="164"/>
        <end position="189"/>
    </location>
</feature>
<keyword evidence="1" id="KW-0812">Transmembrane</keyword>
<evidence type="ECO:0000313" key="3">
    <source>
        <dbReference type="Proteomes" id="UP001596157"/>
    </source>
</evidence>
<gene>
    <name evidence="2" type="ORF">ACFPM7_18695</name>
</gene>
<proteinExistence type="predicted"/>
<dbReference type="InterPro" id="IPR018750">
    <property type="entry name" value="DUF2306_membrane"/>
</dbReference>
<protein>
    <submittedName>
        <fullName evidence="2">DUF2306 domain-containing protein</fullName>
    </submittedName>
</protein>
<dbReference type="Pfam" id="PF10067">
    <property type="entry name" value="DUF2306"/>
    <property type="match status" value="1"/>
</dbReference>
<sequence length="259" mass="28657">MTTKGKRVGTPDLTASAPAKSWWRRPWIIPLGLLVLTFLYLSLPKYLTLDPMQSLIPVNPGFGPHYALMLAHIFTGTVAIVTAVLQVWPKLRDRKPAVHRVSGRLYVWAGMVPTAILSLAITPFGYLDGFGALGSSIWAVIALFTTLMGWSAAREGRYGDHRKLMVYSFAMVTSILTGRLFFYTTWYGLAYIPSLTEHLPAISQISGFWFNWIINLGVAYWWLNRGKRKVAAVPTTTATATVSEPIAIADDPEPTAKVA</sequence>
<feature type="transmembrane region" description="Helical" evidence="1">
    <location>
        <begin position="105"/>
        <end position="126"/>
    </location>
</feature>
<name>A0ABW0ERT1_9PSEU</name>
<dbReference type="Proteomes" id="UP001596157">
    <property type="component" value="Unassembled WGS sequence"/>
</dbReference>
<organism evidence="2 3">
    <name type="scientific">Actinokineospora guangxiensis</name>
    <dbReference type="NCBI Taxonomy" id="1490288"/>
    <lineage>
        <taxon>Bacteria</taxon>
        <taxon>Bacillati</taxon>
        <taxon>Actinomycetota</taxon>
        <taxon>Actinomycetes</taxon>
        <taxon>Pseudonocardiales</taxon>
        <taxon>Pseudonocardiaceae</taxon>
        <taxon>Actinokineospora</taxon>
    </lineage>
</organism>
<feature type="transmembrane region" description="Helical" evidence="1">
    <location>
        <begin position="27"/>
        <end position="46"/>
    </location>
</feature>
<comment type="caution">
    <text evidence="2">The sequence shown here is derived from an EMBL/GenBank/DDBJ whole genome shotgun (WGS) entry which is preliminary data.</text>
</comment>
<dbReference type="RefSeq" id="WP_378248927.1">
    <property type="nucleotide sequence ID" value="NZ_JBHSKF010000009.1"/>
</dbReference>
<feature type="transmembrane region" description="Helical" evidence="1">
    <location>
        <begin position="201"/>
        <end position="223"/>
    </location>
</feature>
<feature type="transmembrane region" description="Helical" evidence="1">
    <location>
        <begin position="66"/>
        <end position="85"/>
    </location>
</feature>
<feature type="transmembrane region" description="Helical" evidence="1">
    <location>
        <begin position="132"/>
        <end position="152"/>
    </location>
</feature>
<accession>A0ABW0ERT1</accession>
<keyword evidence="1" id="KW-1133">Transmembrane helix</keyword>